<keyword evidence="8" id="KW-1185">Reference proteome</keyword>
<dbReference type="GO" id="GO:0009279">
    <property type="term" value="C:cell outer membrane"/>
    <property type="evidence" value="ECO:0007669"/>
    <property type="project" value="UniProtKB-SubCell"/>
</dbReference>
<protein>
    <submittedName>
        <fullName evidence="7">SusD family protein</fullName>
    </submittedName>
</protein>
<dbReference type="AlphaFoldDB" id="A0A285N269"/>
<evidence type="ECO:0000259" key="6">
    <source>
        <dbReference type="Pfam" id="PF07980"/>
    </source>
</evidence>
<dbReference type="OrthoDB" id="621570at2"/>
<dbReference type="SUPFAM" id="SSF48452">
    <property type="entry name" value="TPR-like"/>
    <property type="match status" value="1"/>
</dbReference>
<keyword evidence="4" id="KW-0472">Membrane</keyword>
<feature type="non-terminal residue" evidence="7">
    <location>
        <position position="1"/>
    </location>
</feature>
<dbReference type="Proteomes" id="UP000219048">
    <property type="component" value="Unassembled WGS sequence"/>
</dbReference>
<proteinExistence type="inferred from homology"/>
<dbReference type="Gene3D" id="1.25.40.390">
    <property type="match status" value="1"/>
</dbReference>
<sequence length="210" mass="23718">LDQVFLKGSQETIWQLRADADFPKNTREAVQMIIQTIPGQSYALTNDLLGAFEDGDLRLDHWVGNRSDTDNTITLHYAHKYKAGLNETESLEYSILFRLAEQFLIRAEAKVHMGDIAGARADLDAIRNRAGLPNTMANTESDILEAILLERRVELFTEQGHRWFDLKRTGNAGSVLGAMKPNWQETDILLPIPETELEVNPNLLPQNLGY</sequence>
<gene>
    <name evidence="7" type="ORF">SAMN06265377_3980</name>
</gene>
<dbReference type="EMBL" id="OBEH01000018">
    <property type="protein sequence ID" value="SNZ02116.1"/>
    <property type="molecule type" value="Genomic_DNA"/>
</dbReference>
<evidence type="ECO:0000313" key="7">
    <source>
        <dbReference type="EMBL" id="SNZ02116.1"/>
    </source>
</evidence>
<evidence type="ECO:0000256" key="5">
    <source>
        <dbReference type="ARBA" id="ARBA00023237"/>
    </source>
</evidence>
<evidence type="ECO:0000256" key="2">
    <source>
        <dbReference type="ARBA" id="ARBA00006275"/>
    </source>
</evidence>
<feature type="domain" description="RagB/SusD" evidence="6">
    <location>
        <begin position="54"/>
        <end position="210"/>
    </location>
</feature>
<dbReference type="InterPro" id="IPR011990">
    <property type="entry name" value="TPR-like_helical_dom_sf"/>
</dbReference>
<organism evidence="7 8">
    <name type="scientific">Flagellimonas pacifica</name>
    <dbReference type="NCBI Taxonomy" id="1247520"/>
    <lineage>
        <taxon>Bacteria</taxon>
        <taxon>Pseudomonadati</taxon>
        <taxon>Bacteroidota</taxon>
        <taxon>Flavobacteriia</taxon>
        <taxon>Flavobacteriales</taxon>
        <taxon>Flavobacteriaceae</taxon>
        <taxon>Flagellimonas</taxon>
    </lineage>
</organism>
<dbReference type="Pfam" id="PF07980">
    <property type="entry name" value="SusD_RagB"/>
    <property type="match status" value="1"/>
</dbReference>
<dbReference type="InterPro" id="IPR012944">
    <property type="entry name" value="SusD_RagB_dom"/>
</dbReference>
<keyword evidence="5" id="KW-0998">Cell outer membrane</keyword>
<accession>A0A285N269</accession>
<dbReference type="RefSeq" id="WP_133067299.1">
    <property type="nucleotide sequence ID" value="NZ_OBEH01000018.1"/>
</dbReference>
<comment type="similarity">
    <text evidence="2">Belongs to the SusD family.</text>
</comment>
<keyword evidence="3" id="KW-0732">Signal</keyword>
<name>A0A285N269_9FLAO</name>
<reference evidence="8" key="1">
    <citation type="submission" date="2017-09" db="EMBL/GenBank/DDBJ databases">
        <authorList>
            <person name="Varghese N."/>
            <person name="Submissions S."/>
        </authorList>
    </citation>
    <scope>NUCLEOTIDE SEQUENCE [LARGE SCALE GENOMIC DNA]</scope>
    <source>
        <strain evidence="8">DSM 25885</strain>
    </source>
</reference>
<evidence type="ECO:0000256" key="1">
    <source>
        <dbReference type="ARBA" id="ARBA00004442"/>
    </source>
</evidence>
<evidence type="ECO:0000256" key="3">
    <source>
        <dbReference type="ARBA" id="ARBA00022729"/>
    </source>
</evidence>
<comment type="subcellular location">
    <subcellularLocation>
        <location evidence="1">Cell outer membrane</location>
    </subcellularLocation>
</comment>
<evidence type="ECO:0000256" key="4">
    <source>
        <dbReference type="ARBA" id="ARBA00023136"/>
    </source>
</evidence>
<evidence type="ECO:0000313" key="8">
    <source>
        <dbReference type="Proteomes" id="UP000219048"/>
    </source>
</evidence>